<dbReference type="OrthoDB" id="2269034at2759"/>
<proteinExistence type="predicted"/>
<gene>
    <name evidence="2" type="ORF">BDP27DRAFT_1370454</name>
</gene>
<evidence type="ECO:0000259" key="1">
    <source>
        <dbReference type="Pfam" id="PF12937"/>
    </source>
</evidence>
<evidence type="ECO:0000313" key="2">
    <source>
        <dbReference type="EMBL" id="KAF9060539.1"/>
    </source>
</evidence>
<protein>
    <recommendedName>
        <fullName evidence="1">F-box domain-containing protein</fullName>
    </recommendedName>
</protein>
<dbReference type="EMBL" id="JADNRY010000239">
    <property type="protein sequence ID" value="KAF9060539.1"/>
    <property type="molecule type" value="Genomic_DNA"/>
</dbReference>
<dbReference type="Gene3D" id="1.20.1280.50">
    <property type="match status" value="1"/>
</dbReference>
<dbReference type="AlphaFoldDB" id="A0A9P5P7X1"/>
<comment type="caution">
    <text evidence="2">The sequence shown here is derived from an EMBL/GenBank/DDBJ whole genome shotgun (WGS) entry which is preliminary data.</text>
</comment>
<dbReference type="InterPro" id="IPR001810">
    <property type="entry name" value="F-box_dom"/>
</dbReference>
<keyword evidence="3" id="KW-1185">Reference proteome</keyword>
<feature type="domain" description="F-box" evidence="1">
    <location>
        <begin position="117"/>
        <end position="173"/>
    </location>
</feature>
<reference evidence="2" key="1">
    <citation type="submission" date="2020-11" db="EMBL/GenBank/DDBJ databases">
        <authorList>
            <consortium name="DOE Joint Genome Institute"/>
            <person name="Ahrendt S."/>
            <person name="Riley R."/>
            <person name="Andreopoulos W."/>
            <person name="Labutti K."/>
            <person name="Pangilinan J."/>
            <person name="Ruiz-Duenas F.J."/>
            <person name="Barrasa J.M."/>
            <person name="Sanchez-Garcia M."/>
            <person name="Camarero S."/>
            <person name="Miyauchi S."/>
            <person name="Serrano A."/>
            <person name="Linde D."/>
            <person name="Babiker R."/>
            <person name="Drula E."/>
            <person name="Ayuso-Fernandez I."/>
            <person name="Pacheco R."/>
            <person name="Padilla G."/>
            <person name="Ferreira P."/>
            <person name="Barriuso J."/>
            <person name="Kellner H."/>
            <person name="Castanera R."/>
            <person name="Alfaro M."/>
            <person name="Ramirez L."/>
            <person name="Pisabarro A.G."/>
            <person name="Kuo A."/>
            <person name="Tritt A."/>
            <person name="Lipzen A."/>
            <person name="He G."/>
            <person name="Yan M."/>
            <person name="Ng V."/>
            <person name="Cullen D."/>
            <person name="Martin F."/>
            <person name="Rosso M.-N."/>
            <person name="Henrissat B."/>
            <person name="Hibbett D."/>
            <person name="Martinez A.T."/>
            <person name="Grigoriev I.V."/>
        </authorList>
    </citation>
    <scope>NUCLEOTIDE SEQUENCE</scope>
    <source>
        <strain evidence="2">AH 40177</strain>
    </source>
</reference>
<name>A0A9P5P7X1_9AGAR</name>
<dbReference type="Proteomes" id="UP000772434">
    <property type="component" value="Unassembled WGS sequence"/>
</dbReference>
<dbReference type="Pfam" id="PF12937">
    <property type="entry name" value="F-box-like"/>
    <property type="match status" value="1"/>
</dbReference>
<evidence type="ECO:0000313" key="3">
    <source>
        <dbReference type="Proteomes" id="UP000772434"/>
    </source>
</evidence>
<sequence>MNHMDKAGREGFRFRIPYIGIEYISRLEVISPMLRGYANIPGTLRSVVDDIGYSPEELHALDKELRYEFGPFVITLERVKEVRTMLALADIEARSTSEVELVKTQRVKLLSLLSPMRKLPNETLLHIFQHPGHLPPTQMRYPVITYLPSMAISSICYRWRALALSSPSLWANIAVETLLASLDEVENQVGFIDTVTRYLERSGDSPLRLDLTISGSPDSNDEVLCLVQLMQHAYRWKVFEFSGSHPFAEYSVPSDLHFPSLAEVNIIQSDGLGHFEHFPKLCVLSTRKSVGPLSRLYNQLDHLTFYGDSWTDSVEALRSCPSLKSLTFDYINHGPLEVTWCHDNIASLDLGISMSDLDLIAVLRVMPALLDLQVNKKLRFHVYSSTYQNPITSHLLLTLTHDPSTSISLVPKLHSLDMRYTSVDPFDDAAFISMIKSRWIKPGSDLSVEMLAMGRSSLRSVVLKLDEREVDADIYKPLRILDAEGLRVVVSGTNGVQYLPPPEKHANVLEEDVTLLTLDRLASKLAQNVRDLQFLTHLTVFHSTNTRRAIVLSKHSSLMKTIPLQASIFNLYAGPIPDLRPFEFLRISIRSSISLPSITRRIFQYNVFYRDTNNASFVTRYNVSMLGKLLGLSVRVVPVVYTNRYRPCTIAKLQRFKRARAASSVIHVDECELRFGGIFFGDESRYIGGVKYHLESLLPTEGHESADYATPSLLLSFQAGKLFCQRLDLTICLWYINGLRRVFY</sequence>
<organism evidence="2 3">
    <name type="scientific">Rhodocollybia butyracea</name>
    <dbReference type="NCBI Taxonomy" id="206335"/>
    <lineage>
        <taxon>Eukaryota</taxon>
        <taxon>Fungi</taxon>
        <taxon>Dikarya</taxon>
        <taxon>Basidiomycota</taxon>
        <taxon>Agaricomycotina</taxon>
        <taxon>Agaricomycetes</taxon>
        <taxon>Agaricomycetidae</taxon>
        <taxon>Agaricales</taxon>
        <taxon>Marasmiineae</taxon>
        <taxon>Omphalotaceae</taxon>
        <taxon>Rhodocollybia</taxon>
    </lineage>
</organism>
<accession>A0A9P5P7X1</accession>